<organism evidence="1 2">
    <name type="scientific">Popillia japonica</name>
    <name type="common">Japanese beetle</name>
    <dbReference type="NCBI Taxonomy" id="7064"/>
    <lineage>
        <taxon>Eukaryota</taxon>
        <taxon>Metazoa</taxon>
        <taxon>Ecdysozoa</taxon>
        <taxon>Arthropoda</taxon>
        <taxon>Hexapoda</taxon>
        <taxon>Insecta</taxon>
        <taxon>Pterygota</taxon>
        <taxon>Neoptera</taxon>
        <taxon>Endopterygota</taxon>
        <taxon>Coleoptera</taxon>
        <taxon>Polyphaga</taxon>
        <taxon>Scarabaeiformia</taxon>
        <taxon>Scarabaeidae</taxon>
        <taxon>Rutelinae</taxon>
        <taxon>Popillia</taxon>
    </lineage>
</organism>
<dbReference type="Proteomes" id="UP001458880">
    <property type="component" value="Unassembled WGS sequence"/>
</dbReference>
<dbReference type="EMBL" id="JASPKY010000987">
    <property type="protein sequence ID" value="KAK9679725.1"/>
    <property type="molecule type" value="Genomic_DNA"/>
</dbReference>
<protein>
    <submittedName>
        <fullName evidence="1">Uncharacterized protein</fullName>
    </submittedName>
</protein>
<sequence length="33" mass="3645">NTANDVVYILMKKPKSMIGEIDDPIGVPVFLKV</sequence>
<reference evidence="1 2" key="1">
    <citation type="journal article" date="2024" name="BMC Genomics">
        <title>De novo assembly and annotation of Popillia japonica's genome with initial clues to its potential as an invasive pest.</title>
        <authorList>
            <person name="Cucini C."/>
            <person name="Boschi S."/>
            <person name="Funari R."/>
            <person name="Cardaioli E."/>
            <person name="Iannotti N."/>
            <person name="Marturano G."/>
            <person name="Paoli F."/>
            <person name="Bruttini M."/>
            <person name="Carapelli A."/>
            <person name="Frati F."/>
            <person name="Nardi F."/>
        </authorList>
    </citation>
    <scope>NUCLEOTIDE SEQUENCE [LARGE SCALE GENOMIC DNA]</scope>
    <source>
        <strain evidence="1">DMR45628</strain>
    </source>
</reference>
<gene>
    <name evidence="1" type="ORF">QE152_g39764</name>
</gene>
<keyword evidence="2" id="KW-1185">Reference proteome</keyword>
<comment type="caution">
    <text evidence="1">The sequence shown here is derived from an EMBL/GenBank/DDBJ whole genome shotgun (WGS) entry which is preliminary data.</text>
</comment>
<proteinExistence type="predicted"/>
<feature type="non-terminal residue" evidence="1">
    <location>
        <position position="1"/>
    </location>
</feature>
<dbReference type="AlphaFoldDB" id="A0AAW1HTD0"/>
<evidence type="ECO:0000313" key="2">
    <source>
        <dbReference type="Proteomes" id="UP001458880"/>
    </source>
</evidence>
<name>A0AAW1HTD0_POPJA</name>
<evidence type="ECO:0000313" key="1">
    <source>
        <dbReference type="EMBL" id="KAK9679725.1"/>
    </source>
</evidence>
<accession>A0AAW1HTD0</accession>